<dbReference type="PANTHER" id="PTHR28079:SF1">
    <property type="entry name" value="RNA POLYMERASE I-SPECIFIC TRANSCRIPTION INITIATION FACTOR RRN5"/>
    <property type="match status" value="1"/>
</dbReference>
<evidence type="ECO:0000313" key="3">
    <source>
        <dbReference type="Proteomes" id="UP001147695"/>
    </source>
</evidence>
<feature type="region of interest" description="Disordered" evidence="1">
    <location>
        <begin position="1"/>
        <end position="79"/>
    </location>
</feature>
<protein>
    <recommendedName>
        <fullName evidence="4">Myb-like domain-containing protein</fullName>
    </recommendedName>
</protein>
<dbReference type="PANTHER" id="PTHR28079">
    <property type="entry name" value="RNA POLYMERASE I-SPECIFIC TRANSCRIPTION INITIATION FACTOR RRN5"/>
    <property type="match status" value="1"/>
</dbReference>
<dbReference type="InterPro" id="IPR039601">
    <property type="entry name" value="Rrn5"/>
</dbReference>
<dbReference type="EMBL" id="JAPZBQ010000006">
    <property type="protein sequence ID" value="KAJ5322545.1"/>
    <property type="molecule type" value="Genomic_DNA"/>
</dbReference>
<dbReference type="SUPFAM" id="SSF46689">
    <property type="entry name" value="Homeodomain-like"/>
    <property type="match status" value="1"/>
</dbReference>
<evidence type="ECO:0000256" key="1">
    <source>
        <dbReference type="SAM" id="MobiDB-lite"/>
    </source>
</evidence>
<name>A0A9W9Q0V8_PENBR</name>
<dbReference type="GO" id="GO:0000500">
    <property type="term" value="C:RNA polymerase I upstream activating factor complex"/>
    <property type="evidence" value="ECO:0007669"/>
    <property type="project" value="InterPro"/>
</dbReference>
<reference evidence="2" key="2">
    <citation type="journal article" date="2023" name="IMA Fungus">
        <title>Comparative genomic study of the Penicillium genus elucidates a diverse pangenome and 15 lateral gene transfer events.</title>
        <authorList>
            <person name="Petersen C."/>
            <person name="Sorensen T."/>
            <person name="Nielsen M.R."/>
            <person name="Sondergaard T.E."/>
            <person name="Sorensen J.L."/>
            <person name="Fitzpatrick D.A."/>
            <person name="Frisvad J.C."/>
            <person name="Nielsen K.L."/>
        </authorList>
    </citation>
    <scope>NUCLEOTIDE SEQUENCE</scope>
    <source>
        <strain evidence="2">IBT 35673</strain>
    </source>
</reference>
<dbReference type="Proteomes" id="UP001147695">
    <property type="component" value="Unassembled WGS sequence"/>
</dbReference>
<evidence type="ECO:0000313" key="2">
    <source>
        <dbReference type="EMBL" id="KAJ5322545.1"/>
    </source>
</evidence>
<dbReference type="AlphaFoldDB" id="A0A9W9Q0V8"/>
<feature type="compositionally biased region" description="Low complexity" evidence="1">
    <location>
        <begin position="36"/>
        <end position="53"/>
    </location>
</feature>
<dbReference type="Gene3D" id="1.10.10.60">
    <property type="entry name" value="Homeodomain-like"/>
    <property type="match status" value="1"/>
</dbReference>
<comment type="caution">
    <text evidence="2">The sequence shown here is derived from an EMBL/GenBank/DDBJ whole genome shotgun (WGS) entry which is preliminary data.</text>
</comment>
<dbReference type="InterPro" id="IPR009057">
    <property type="entry name" value="Homeodomain-like_sf"/>
</dbReference>
<feature type="compositionally biased region" description="Basic and acidic residues" evidence="1">
    <location>
        <begin position="509"/>
        <end position="520"/>
    </location>
</feature>
<dbReference type="CDD" id="cd00167">
    <property type="entry name" value="SANT"/>
    <property type="match status" value="1"/>
</dbReference>
<proteinExistence type="predicted"/>
<organism evidence="2 3">
    <name type="scientific">Penicillium brevicompactum</name>
    <dbReference type="NCBI Taxonomy" id="5074"/>
    <lineage>
        <taxon>Eukaryota</taxon>
        <taxon>Fungi</taxon>
        <taxon>Dikarya</taxon>
        <taxon>Ascomycota</taxon>
        <taxon>Pezizomycotina</taxon>
        <taxon>Eurotiomycetes</taxon>
        <taxon>Eurotiomycetidae</taxon>
        <taxon>Eurotiales</taxon>
        <taxon>Aspergillaceae</taxon>
        <taxon>Penicillium</taxon>
    </lineage>
</organism>
<feature type="region of interest" description="Disordered" evidence="1">
    <location>
        <begin position="457"/>
        <end position="520"/>
    </location>
</feature>
<feature type="compositionally biased region" description="Polar residues" evidence="1">
    <location>
        <begin position="14"/>
        <end position="27"/>
    </location>
</feature>
<dbReference type="InterPro" id="IPR001005">
    <property type="entry name" value="SANT/Myb"/>
</dbReference>
<evidence type="ECO:0008006" key="4">
    <source>
        <dbReference type="Google" id="ProtNLM"/>
    </source>
</evidence>
<sequence>MSDTAEIDSDPGYSPSTPSERSVSPDIQPSKPPSKSPTTKTPRKSSANTTTKPPNIPKLPNPIELPKTKLPPLINDGKADNVDRQVGEALMRRSPQMPGSLLFMRTYTHLLAESKKEIDHTWSRHQEDVFQVSQHGSVVWTSTEKEAFFNALDRKGKGDIKELAASIGTKSELEVMEYISLMHRALEIQFRSGSADSMPVLGDIPAAKEISQKGCEMLDDYADVLVLTESLTQAKAGKQDYGDFWNITGPAALELANAVDDENDNTVRGDLHLAATLLYLPDWIQLSRRLFMNFGGKKTEDHWTNIASSKNNITAHDQTPSMAAESAIDFYALTVSVTRRLVQSAIFFSMSRRRGSTRKGSNRKPLIRVSDVRAAIEVLNMKHRRPNFVDTARRNELQIADIHNRKGWVPTPFTYEEAETIIRKRKWSRYRSNAAISGGADQDNEEADNVIEIEDSDDGLEEEDAEGAESQSEFETEVVDLDPSSSREGSPGSASEISSDAEELEMDDEEKHADAADEATSRLEEAKFLQLMDKSGEYIAEPLKEEDPDHQLSEYPEHRIREPVFDWRSRVPYQSEWEEYKHDFAGLKEEFEMPPRKRLKPQESEL</sequence>
<feature type="compositionally biased region" description="Acidic residues" evidence="1">
    <location>
        <begin position="499"/>
        <end position="508"/>
    </location>
</feature>
<gene>
    <name evidence="2" type="ORF">N7452_010834</name>
</gene>
<dbReference type="GO" id="GO:0001181">
    <property type="term" value="F:RNA polymerase I general transcription initiation factor activity"/>
    <property type="evidence" value="ECO:0007669"/>
    <property type="project" value="TreeGrafter"/>
</dbReference>
<dbReference type="GO" id="GO:0000182">
    <property type="term" value="F:rDNA binding"/>
    <property type="evidence" value="ECO:0007669"/>
    <property type="project" value="TreeGrafter"/>
</dbReference>
<feature type="compositionally biased region" description="Low complexity" evidence="1">
    <location>
        <begin position="483"/>
        <end position="496"/>
    </location>
</feature>
<reference evidence="2" key="1">
    <citation type="submission" date="2022-12" db="EMBL/GenBank/DDBJ databases">
        <authorList>
            <person name="Petersen C."/>
        </authorList>
    </citation>
    <scope>NUCLEOTIDE SEQUENCE</scope>
    <source>
        <strain evidence="2">IBT 35673</strain>
    </source>
</reference>
<dbReference type="GO" id="GO:0006361">
    <property type="term" value="P:transcription initiation at RNA polymerase I promoter"/>
    <property type="evidence" value="ECO:0007669"/>
    <property type="project" value="TreeGrafter"/>
</dbReference>
<dbReference type="GO" id="GO:0042790">
    <property type="term" value="P:nucleolar large rRNA transcription by RNA polymerase I"/>
    <property type="evidence" value="ECO:0007669"/>
    <property type="project" value="InterPro"/>
</dbReference>
<accession>A0A9W9Q0V8</accession>
<feature type="compositionally biased region" description="Acidic residues" evidence="1">
    <location>
        <begin position="457"/>
        <end position="480"/>
    </location>
</feature>